<reference evidence="5" key="1">
    <citation type="journal article" date="2019" name="Int. J. Syst. Evol. Microbiol.">
        <title>The Global Catalogue of Microorganisms (GCM) 10K type strain sequencing project: providing services to taxonomists for standard genome sequencing and annotation.</title>
        <authorList>
            <consortium name="The Broad Institute Genomics Platform"/>
            <consortium name="The Broad Institute Genome Sequencing Center for Infectious Disease"/>
            <person name="Wu L."/>
            <person name="Ma J."/>
        </authorList>
    </citation>
    <scope>NUCLEOTIDE SEQUENCE [LARGE SCALE GENOMIC DNA]</scope>
    <source>
        <strain evidence="5">WLHS5</strain>
    </source>
</reference>
<comment type="similarity">
    <text evidence="1">Belongs to the glycosyltransferase 2 family.</text>
</comment>
<feature type="transmembrane region" description="Helical" evidence="2">
    <location>
        <begin position="69"/>
        <end position="97"/>
    </location>
</feature>
<dbReference type="InterPro" id="IPR001173">
    <property type="entry name" value="Glyco_trans_2-like"/>
</dbReference>
<keyword evidence="2" id="KW-0472">Membrane</keyword>
<evidence type="ECO:0000313" key="4">
    <source>
        <dbReference type="EMBL" id="MFC7344484.1"/>
    </source>
</evidence>
<evidence type="ECO:0000259" key="3">
    <source>
        <dbReference type="Pfam" id="PF00535"/>
    </source>
</evidence>
<dbReference type="Proteomes" id="UP001596504">
    <property type="component" value="Unassembled WGS sequence"/>
</dbReference>
<dbReference type="EMBL" id="JBHTCJ010000016">
    <property type="protein sequence ID" value="MFC7344484.1"/>
    <property type="molecule type" value="Genomic_DNA"/>
</dbReference>
<proteinExistence type="inferred from homology"/>
<accession>A0ABW2LRM3</accession>
<dbReference type="PANTHER" id="PTHR48090:SF7">
    <property type="entry name" value="RFBJ PROTEIN"/>
    <property type="match status" value="1"/>
</dbReference>
<organism evidence="4 5">
    <name type="scientific">Saccharopolyspora griseoalba</name>
    <dbReference type="NCBI Taxonomy" id="1431848"/>
    <lineage>
        <taxon>Bacteria</taxon>
        <taxon>Bacillati</taxon>
        <taxon>Actinomycetota</taxon>
        <taxon>Actinomycetes</taxon>
        <taxon>Pseudonocardiales</taxon>
        <taxon>Pseudonocardiaceae</taxon>
        <taxon>Saccharopolyspora</taxon>
    </lineage>
</organism>
<feature type="transmembrane region" description="Helical" evidence="2">
    <location>
        <begin position="12"/>
        <end position="33"/>
    </location>
</feature>
<feature type="transmembrane region" description="Helical" evidence="2">
    <location>
        <begin position="161"/>
        <end position="187"/>
    </location>
</feature>
<feature type="transmembrane region" description="Helical" evidence="2">
    <location>
        <begin position="445"/>
        <end position="466"/>
    </location>
</feature>
<dbReference type="InterPro" id="IPR050256">
    <property type="entry name" value="Glycosyltransferase_2"/>
</dbReference>
<feature type="domain" description="Glycosyltransferase 2-like" evidence="3">
    <location>
        <begin position="518"/>
        <end position="672"/>
    </location>
</feature>
<sequence>MTTALLRALRQHWLLALLVLAGAALRIVVYLAYRPALLYIDSFRYLSDVGVFYPGGINPVGYEFFILPLLWIGGLGAVAIAQQLLGIGLGVGIYVLLRRFAVRRWLAALASAPILLDAYQLQIETNVMSDLLFQVLLLAAIYLLCFWGTPGPRLAAGAGAVLAFGVITRSVGVTLVVPVAVFVLLAAGLRPRDGWKSRLVATGALMAVFASGVLGYATFSAIAAGRFGIGGSTGGGVLYGRAAVVADCENLGLTPEEYLVCPHDDPPDKRRELGIDHYLHYWDVPWTRDTLPEGMDISAAQRGMTSKVLDHQPFDIVEGIVRDFFKGFAPTRTQSVGDVPLDRWHFQVDYPLYNDKWYTDEWAEIYDGGPVGVRTELASFLRTYQLGGGYTPGIVLGFGLLLAVVALIGVGRAVRSGLRAVVLLPTGMIMALLSTAAAMEFSWRYQLPGLVLIPIAGALAATAIFGRRAPVLPRPLDTTAQFLKESRMLTTFPDEVDRRALDDYANRYGDHRFAPVVVLIAAYNEEESIGEVLDSIPARSGGLDVDKLVVVDGAKDDSAGQALKHGAYTCVAPSNRGQGAALRLGYRLAAQRGARFVVTTDADGQYDINELPLLLEPLVEGRADFVSGSRVLGVNERPALIRRVGTYVFAWLVSALTRQRITDTSFGFRGMRVDVPNAVTLQQPQYQSSELLVGVLSHGYRVLEQPMRMLPRVAGESKKGGSFAYGYRYAKVVVGTWWRERRAKREAVVVEPTAEVSEPAAAAGDR</sequence>
<protein>
    <submittedName>
        <fullName evidence="4">Glycosyltransferase family 2 protein</fullName>
    </submittedName>
</protein>
<keyword evidence="2" id="KW-1133">Transmembrane helix</keyword>
<feature type="transmembrane region" description="Helical" evidence="2">
    <location>
        <begin position="131"/>
        <end position="149"/>
    </location>
</feature>
<comment type="caution">
    <text evidence="4">The sequence shown here is derived from an EMBL/GenBank/DDBJ whole genome shotgun (WGS) entry which is preliminary data.</text>
</comment>
<keyword evidence="5" id="KW-1185">Reference proteome</keyword>
<keyword evidence="2" id="KW-0812">Transmembrane</keyword>
<evidence type="ECO:0000313" key="5">
    <source>
        <dbReference type="Proteomes" id="UP001596504"/>
    </source>
</evidence>
<dbReference type="Pfam" id="PF00535">
    <property type="entry name" value="Glycos_transf_2"/>
    <property type="match status" value="1"/>
</dbReference>
<feature type="transmembrane region" description="Helical" evidence="2">
    <location>
        <begin position="420"/>
        <end position="439"/>
    </location>
</feature>
<evidence type="ECO:0000256" key="2">
    <source>
        <dbReference type="SAM" id="Phobius"/>
    </source>
</evidence>
<dbReference type="PANTHER" id="PTHR48090">
    <property type="entry name" value="UNDECAPRENYL-PHOSPHATE 4-DEOXY-4-FORMAMIDO-L-ARABINOSE TRANSFERASE-RELATED"/>
    <property type="match status" value="1"/>
</dbReference>
<dbReference type="InterPro" id="IPR029044">
    <property type="entry name" value="Nucleotide-diphossugar_trans"/>
</dbReference>
<dbReference type="Gene3D" id="3.90.550.10">
    <property type="entry name" value="Spore Coat Polysaccharide Biosynthesis Protein SpsA, Chain A"/>
    <property type="match status" value="1"/>
</dbReference>
<feature type="transmembrane region" description="Helical" evidence="2">
    <location>
        <begin position="199"/>
        <end position="219"/>
    </location>
</feature>
<evidence type="ECO:0000256" key="1">
    <source>
        <dbReference type="ARBA" id="ARBA00006739"/>
    </source>
</evidence>
<dbReference type="CDD" id="cd04179">
    <property type="entry name" value="DPM_DPG-synthase_like"/>
    <property type="match status" value="1"/>
</dbReference>
<gene>
    <name evidence="4" type="ORF">ACFQRI_24020</name>
</gene>
<name>A0ABW2LRM3_9PSEU</name>
<dbReference type="RefSeq" id="WP_380672306.1">
    <property type="nucleotide sequence ID" value="NZ_JBHTCJ010000016.1"/>
</dbReference>
<dbReference type="SUPFAM" id="SSF53448">
    <property type="entry name" value="Nucleotide-diphospho-sugar transferases"/>
    <property type="match status" value="1"/>
</dbReference>
<feature type="transmembrane region" description="Helical" evidence="2">
    <location>
        <begin position="389"/>
        <end position="408"/>
    </location>
</feature>